<dbReference type="EMBL" id="CM016762">
    <property type="protein sequence ID" value="TMS33753.1"/>
    <property type="molecule type" value="Genomic_DNA"/>
</dbReference>
<reference evidence="1 2" key="1">
    <citation type="journal article" date="2015" name="Genome Biol.">
        <title>Comparative genomics of Steinernema reveals deeply conserved gene regulatory networks.</title>
        <authorList>
            <person name="Dillman A.R."/>
            <person name="Macchietto M."/>
            <person name="Porter C.F."/>
            <person name="Rogers A."/>
            <person name="Williams B."/>
            <person name="Antoshechkin I."/>
            <person name="Lee M.M."/>
            <person name="Goodwin Z."/>
            <person name="Lu X."/>
            <person name="Lewis E.E."/>
            <person name="Goodrich-Blair H."/>
            <person name="Stock S.P."/>
            <person name="Adams B.J."/>
            <person name="Sternberg P.W."/>
            <person name="Mortazavi A."/>
        </authorList>
    </citation>
    <scope>NUCLEOTIDE SEQUENCE [LARGE SCALE GENOMIC DNA]</scope>
    <source>
        <strain evidence="1 2">ALL</strain>
    </source>
</reference>
<sequence>MDLNQSAEESINLLLLTLQQKKVQTTKLCALLNQQRISGSSLCGRPATLTRERDCRTHITKSASSPSVCSTFVGLKPTMTSAVWSAFLIMLFSVGRLRLT</sequence>
<organism evidence="1 2">
    <name type="scientific">Steinernema carpocapsae</name>
    <name type="common">Entomopathogenic nematode</name>
    <dbReference type="NCBI Taxonomy" id="34508"/>
    <lineage>
        <taxon>Eukaryota</taxon>
        <taxon>Metazoa</taxon>
        <taxon>Ecdysozoa</taxon>
        <taxon>Nematoda</taxon>
        <taxon>Chromadorea</taxon>
        <taxon>Rhabditida</taxon>
        <taxon>Tylenchina</taxon>
        <taxon>Panagrolaimomorpha</taxon>
        <taxon>Strongyloidoidea</taxon>
        <taxon>Steinernematidae</taxon>
        <taxon>Steinernema</taxon>
    </lineage>
</organism>
<gene>
    <name evidence="1" type="ORF">L596_001452</name>
</gene>
<protein>
    <submittedName>
        <fullName evidence="1">Uncharacterized protein</fullName>
    </submittedName>
</protein>
<comment type="caution">
    <text evidence="1">The sequence shown here is derived from an EMBL/GenBank/DDBJ whole genome shotgun (WGS) entry which is preliminary data.</text>
</comment>
<proteinExistence type="predicted"/>
<evidence type="ECO:0000313" key="1">
    <source>
        <dbReference type="EMBL" id="TMS33753.1"/>
    </source>
</evidence>
<keyword evidence="2" id="KW-1185">Reference proteome</keyword>
<dbReference type="EMBL" id="AZBU02000001">
    <property type="protein sequence ID" value="TMS33753.1"/>
    <property type="molecule type" value="Genomic_DNA"/>
</dbReference>
<evidence type="ECO:0000313" key="2">
    <source>
        <dbReference type="Proteomes" id="UP000298663"/>
    </source>
</evidence>
<reference evidence="1 2" key="2">
    <citation type="journal article" date="2019" name="G3 (Bethesda)">
        <title>Hybrid Assembly of the Genome of the Entomopathogenic Nematode Steinernema carpocapsae Identifies the X-Chromosome.</title>
        <authorList>
            <person name="Serra L."/>
            <person name="Macchietto M."/>
            <person name="Macias-Munoz A."/>
            <person name="McGill C.J."/>
            <person name="Rodriguez I.M."/>
            <person name="Rodriguez B."/>
            <person name="Murad R."/>
            <person name="Mortazavi A."/>
        </authorList>
    </citation>
    <scope>NUCLEOTIDE SEQUENCE [LARGE SCALE GENOMIC DNA]</scope>
    <source>
        <strain evidence="1 2">ALL</strain>
    </source>
</reference>
<name>A0A4V6I7E2_STECR</name>
<dbReference type="Proteomes" id="UP000298663">
    <property type="component" value="Chromosome X"/>
</dbReference>
<accession>A0A4V6I7E2</accession>
<dbReference type="AlphaFoldDB" id="A0A4V6I7E2"/>